<dbReference type="EMBL" id="SRLO01000191">
    <property type="protein sequence ID" value="TNN68384.1"/>
    <property type="molecule type" value="Genomic_DNA"/>
</dbReference>
<dbReference type="Proteomes" id="UP000314294">
    <property type="component" value="Unassembled WGS sequence"/>
</dbReference>
<gene>
    <name evidence="2" type="ORF">EYF80_021437</name>
</gene>
<sequence length="151" mass="16161">MRSEPLSQRPPATALEESLIPQHSQQSVASALQSVRQRGYYTHLVAVELLGLHQPLGLVIIGALITADGFLALVVIIVAVGLQINASTDATGRTIADDKDSSVPIVTLSYVKEHECSSKQQAATYRCRGATSPSADWARSRAGVRVILTQE</sequence>
<keyword evidence="1" id="KW-1133">Transmembrane helix</keyword>
<reference evidence="2 3" key="1">
    <citation type="submission" date="2019-03" db="EMBL/GenBank/DDBJ databases">
        <title>First draft genome of Liparis tanakae, snailfish: a comprehensive survey of snailfish specific genes.</title>
        <authorList>
            <person name="Kim W."/>
            <person name="Song I."/>
            <person name="Jeong J.-H."/>
            <person name="Kim D."/>
            <person name="Kim S."/>
            <person name="Ryu S."/>
            <person name="Song J.Y."/>
            <person name="Lee S.K."/>
        </authorList>
    </citation>
    <scope>NUCLEOTIDE SEQUENCE [LARGE SCALE GENOMIC DNA]</scope>
    <source>
        <tissue evidence="2">Muscle</tissue>
    </source>
</reference>
<name>A0A4Z2HTS0_9TELE</name>
<protein>
    <submittedName>
        <fullName evidence="2">Uncharacterized protein</fullName>
    </submittedName>
</protein>
<keyword evidence="1" id="KW-0472">Membrane</keyword>
<evidence type="ECO:0000313" key="3">
    <source>
        <dbReference type="Proteomes" id="UP000314294"/>
    </source>
</evidence>
<proteinExistence type="predicted"/>
<organism evidence="2 3">
    <name type="scientific">Liparis tanakae</name>
    <name type="common">Tanaka's snailfish</name>
    <dbReference type="NCBI Taxonomy" id="230148"/>
    <lineage>
        <taxon>Eukaryota</taxon>
        <taxon>Metazoa</taxon>
        <taxon>Chordata</taxon>
        <taxon>Craniata</taxon>
        <taxon>Vertebrata</taxon>
        <taxon>Euteleostomi</taxon>
        <taxon>Actinopterygii</taxon>
        <taxon>Neopterygii</taxon>
        <taxon>Teleostei</taxon>
        <taxon>Neoteleostei</taxon>
        <taxon>Acanthomorphata</taxon>
        <taxon>Eupercaria</taxon>
        <taxon>Perciformes</taxon>
        <taxon>Cottioidei</taxon>
        <taxon>Cottales</taxon>
        <taxon>Liparidae</taxon>
        <taxon>Liparis</taxon>
    </lineage>
</organism>
<evidence type="ECO:0000313" key="2">
    <source>
        <dbReference type="EMBL" id="TNN68384.1"/>
    </source>
</evidence>
<evidence type="ECO:0000256" key="1">
    <source>
        <dbReference type="SAM" id="Phobius"/>
    </source>
</evidence>
<comment type="caution">
    <text evidence="2">The sequence shown here is derived from an EMBL/GenBank/DDBJ whole genome shotgun (WGS) entry which is preliminary data.</text>
</comment>
<dbReference type="AlphaFoldDB" id="A0A4Z2HTS0"/>
<feature type="transmembrane region" description="Helical" evidence="1">
    <location>
        <begin position="56"/>
        <end position="82"/>
    </location>
</feature>
<keyword evidence="1" id="KW-0812">Transmembrane</keyword>
<accession>A0A4Z2HTS0</accession>
<keyword evidence="3" id="KW-1185">Reference proteome</keyword>